<evidence type="ECO:0000313" key="1">
    <source>
        <dbReference type="EMBL" id="KAJ9541119.1"/>
    </source>
</evidence>
<organism evidence="1 2">
    <name type="scientific">Centaurea solstitialis</name>
    <name type="common">yellow star-thistle</name>
    <dbReference type="NCBI Taxonomy" id="347529"/>
    <lineage>
        <taxon>Eukaryota</taxon>
        <taxon>Viridiplantae</taxon>
        <taxon>Streptophyta</taxon>
        <taxon>Embryophyta</taxon>
        <taxon>Tracheophyta</taxon>
        <taxon>Spermatophyta</taxon>
        <taxon>Magnoliopsida</taxon>
        <taxon>eudicotyledons</taxon>
        <taxon>Gunneridae</taxon>
        <taxon>Pentapetalae</taxon>
        <taxon>asterids</taxon>
        <taxon>campanulids</taxon>
        <taxon>Asterales</taxon>
        <taxon>Asteraceae</taxon>
        <taxon>Carduoideae</taxon>
        <taxon>Cardueae</taxon>
        <taxon>Centaureinae</taxon>
        <taxon>Centaurea</taxon>
    </lineage>
</organism>
<dbReference type="PANTHER" id="PTHR24559:SF444">
    <property type="entry name" value="REVERSE TRANSCRIPTASE DOMAIN-CONTAINING PROTEIN"/>
    <property type="match status" value="1"/>
</dbReference>
<dbReference type="InterPro" id="IPR043502">
    <property type="entry name" value="DNA/RNA_pol_sf"/>
</dbReference>
<dbReference type="AlphaFoldDB" id="A0AA38SFN8"/>
<dbReference type="InterPro" id="IPR053134">
    <property type="entry name" value="RNA-dir_DNA_polymerase"/>
</dbReference>
<dbReference type="InterPro" id="IPR043128">
    <property type="entry name" value="Rev_trsase/Diguanyl_cyclase"/>
</dbReference>
<gene>
    <name evidence="1" type="ORF">OSB04_027625</name>
</gene>
<name>A0AA38SFN8_9ASTR</name>
<dbReference type="Gene3D" id="3.10.10.10">
    <property type="entry name" value="HIV Type 1 Reverse Transcriptase, subunit A, domain 1"/>
    <property type="match status" value="1"/>
</dbReference>
<dbReference type="Proteomes" id="UP001172457">
    <property type="component" value="Chromosome 7"/>
</dbReference>
<dbReference type="PANTHER" id="PTHR24559">
    <property type="entry name" value="TRANSPOSON TY3-I GAG-POL POLYPROTEIN"/>
    <property type="match status" value="1"/>
</dbReference>
<accession>A0AA38SFN8</accession>
<dbReference type="EMBL" id="JARYMX010000007">
    <property type="protein sequence ID" value="KAJ9541119.1"/>
    <property type="molecule type" value="Genomic_DNA"/>
</dbReference>
<sequence>MLDESEKIDHSEAGWERRGIVGVIDLNFCGQDEEESVRPISESLSVVQPIGLVNEITGKLIEAITLLLRVCRERREEVRTDCEKLQVVVRTLSGGELTIKGDGRMRLPKMCTLAKARKHVLLGGSSYLAYVVDSRAETRRRREFPDEFPDDLPDISHERQVEFQIELIPGVVSLRPVPGSTSGDAGNVADVYLLPRVNQAYDTRCRGSTISSINFREPVVLEDRSSLRVRGEDVHKTAFCTRYVYFEFIVMSFGLTNAPAAFVDPMNQNCRPMLDRSVIIEGEASGVHTRRIGDFTQGTVVGGEEETAAIETLRRELCEAPVLTSPGTVEDMAVCGGMIISVLETESSYVCRCVHVVKSVVNRGKRHGEAVTE</sequence>
<dbReference type="SUPFAM" id="SSF56672">
    <property type="entry name" value="DNA/RNA polymerases"/>
    <property type="match status" value="1"/>
</dbReference>
<evidence type="ECO:0000313" key="2">
    <source>
        <dbReference type="Proteomes" id="UP001172457"/>
    </source>
</evidence>
<comment type="caution">
    <text evidence="1">The sequence shown here is derived from an EMBL/GenBank/DDBJ whole genome shotgun (WGS) entry which is preliminary data.</text>
</comment>
<reference evidence="1" key="1">
    <citation type="submission" date="2023-03" db="EMBL/GenBank/DDBJ databases">
        <title>Chromosome-scale reference genome and RAD-based genetic map of yellow starthistle (Centaurea solstitialis) reveal putative structural variation and QTLs associated with invader traits.</title>
        <authorList>
            <person name="Reatini B."/>
            <person name="Cang F.A."/>
            <person name="Jiang Q."/>
            <person name="Mckibben M.T.W."/>
            <person name="Barker M.S."/>
            <person name="Rieseberg L.H."/>
            <person name="Dlugosch K.M."/>
        </authorList>
    </citation>
    <scope>NUCLEOTIDE SEQUENCE</scope>
    <source>
        <strain evidence="1">CAN-66</strain>
        <tissue evidence="1">Leaf</tissue>
    </source>
</reference>
<proteinExistence type="predicted"/>
<feature type="non-terminal residue" evidence="1">
    <location>
        <position position="1"/>
    </location>
</feature>
<protein>
    <submittedName>
        <fullName evidence="1">Uncharacterized protein</fullName>
    </submittedName>
</protein>
<dbReference type="Gene3D" id="3.30.70.270">
    <property type="match status" value="1"/>
</dbReference>
<keyword evidence="2" id="KW-1185">Reference proteome</keyword>